<dbReference type="eggNOG" id="COG0277">
    <property type="taxonomic scope" value="Bacteria"/>
</dbReference>
<comment type="similarity">
    <text evidence="2">Belongs to the oxygen-dependent FAD-linked oxidoreductase family.</text>
</comment>
<dbReference type="InterPro" id="IPR015345">
    <property type="entry name" value="Cytokinin_DH_FAD/cytokin-bd"/>
</dbReference>
<evidence type="ECO:0000256" key="4">
    <source>
        <dbReference type="ARBA" id="ARBA00022827"/>
    </source>
</evidence>
<dbReference type="RefSeq" id="WP_012161407.1">
    <property type="nucleotide sequence ID" value="NC_009925.1"/>
</dbReference>
<comment type="cofactor">
    <cofactor evidence="1">
        <name>FAD</name>
        <dbReference type="ChEBI" id="CHEBI:57692"/>
    </cofactor>
</comment>
<dbReference type="KEGG" id="amr:AM1_0780"/>
<keyword evidence="4" id="KW-0274">FAD</keyword>
<dbReference type="InterPro" id="IPR006094">
    <property type="entry name" value="Oxid_FAD_bind_N"/>
</dbReference>
<dbReference type="Gene3D" id="3.40.462.10">
    <property type="entry name" value="FAD-linked oxidases, C-terminal domain"/>
    <property type="match status" value="1"/>
</dbReference>
<dbReference type="AlphaFoldDB" id="B0CFD7"/>
<dbReference type="PANTHER" id="PTHR13878">
    <property type="entry name" value="GULONOLACTONE OXIDASE"/>
    <property type="match status" value="1"/>
</dbReference>
<dbReference type="InterPro" id="IPR016169">
    <property type="entry name" value="FAD-bd_PCMH_sub2"/>
</dbReference>
<sequence length="458" mass="50891">MVSQKIFSLAHQVSEMGIPFDRDAAVLAAASTDFGHLIQGQSQLVVQPRQGEDVVALMQKANRYQLPITLRGKGCSQNGQSISPRGMTLNTSRLDDIRYSKALPQQVTCGAGTTWRQLVAMLKPHQCLPCMMPLNLNLTIGGTLSAGGFGANSHRYGPAIANVIALEVVTGAGERLWCTPDKHPDLYAAVLGGQGRCAVILSATLATRPIKPQIRTYFLVYEDLETWIRDQHQLCDRIDYLEGFCSANMQGLQKTPTGRRPLVQWLWGLHVSVEFDPATPPQQEQVLAGLNYHKLLYIEDDDTADYAARYDLRFQSMQASGAWQQLHPWFDCLLPVSTATEIIPQILEILPPCFGDGHRVLWVAERPTPRFLMKPEQAFLFAVLPTGIPLSLKTQALTALEQAHQLVIKAGGKRYLSGWLGEITPDFWSQHFGPNWPAWQQAKATFDPNHVLCSKLFP</sequence>
<dbReference type="PANTHER" id="PTHR13878:SF53">
    <property type="entry name" value="CYTOKININ DEHYDROGENASE 6"/>
    <property type="match status" value="1"/>
</dbReference>
<dbReference type="InterPro" id="IPR050432">
    <property type="entry name" value="FAD-linked_Oxidoreductases_BP"/>
</dbReference>
<evidence type="ECO:0000259" key="6">
    <source>
        <dbReference type="PROSITE" id="PS51387"/>
    </source>
</evidence>
<dbReference type="InterPro" id="IPR016167">
    <property type="entry name" value="FAD-bd_PCMH_sub1"/>
</dbReference>
<name>B0CFD7_ACAM1</name>
<dbReference type="SUPFAM" id="SSF55103">
    <property type="entry name" value="FAD-linked oxidases, C-terminal domain"/>
    <property type="match status" value="1"/>
</dbReference>
<accession>B0CFD7</accession>
<dbReference type="Pfam" id="PF01565">
    <property type="entry name" value="FAD_binding_4"/>
    <property type="match status" value="1"/>
</dbReference>
<dbReference type="PROSITE" id="PS51387">
    <property type="entry name" value="FAD_PCMH"/>
    <property type="match status" value="1"/>
</dbReference>
<keyword evidence="5" id="KW-0560">Oxidoreductase</keyword>
<dbReference type="EMBL" id="CP000828">
    <property type="protein sequence ID" value="ABW25824.1"/>
    <property type="molecule type" value="Genomic_DNA"/>
</dbReference>
<dbReference type="STRING" id="329726.AM1_0780"/>
<evidence type="ECO:0000313" key="8">
    <source>
        <dbReference type="Proteomes" id="UP000000268"/>
    </source>
</evidence>
<dbReference type="GO" id="GO:0009690">
    <property type="term" value="P:cytokinin metabolic process"/>
    <property type="evidence" value="ECO:0007669"/>
    <property type="project" value="InterPro"/>
</dbReference>
<feature type="domain" description="FAD-binding PCMH-type" evidence="6">
    <location>
        <begin position="38"/>
        <end position="210"/>
    </location>
</feature>
<gene>
    <name evidence="7" type="ordered locus">AM1_0780</name>
</gene>
<evidence type="ECO:0000256" key="1">
    <source>
        <dbReference type="ARBA" id="ARBA00001974"/>
    </source>
</evidence>
<dbReference type="InterPro" id="IPR016170">
    <property type="entry name" value="Cytok_DH_C_sf"/>
</dbReference>
<evidence type="ECO:0000256" key="2">
    <source>
        <dbReference type="ARBA" id="ARBA00005466"/>
    </source>
</evidence>
<reference evidence="7 8" key="1">
    <citation type="journal article" date="2008" name="Proc. Natl. Acad. Sci. U.S.A.">
        <title>Niche adaptation and genome expansion in the chlorophyll d-producing cyanobacterium Acaryochloris marina.</title>
        <authorList>
            <person name="Swingley W.D."/>
            <person name="Chen M."/>
            <person name="Cheung P.C."/>
            <person name="Conrad A.L."/>
            <person name="Dejesa L.C."/>
            <person name="Hao J."/>
            <person name="Honchak B.M."/>
            <person name="Karbach L.E."/>
            <person name="Kurdoglu A."/>
            <person name="Lahiri S."/>
            <person name="Mastrian S.D."/>
            <person name="Miyashita H."/>
            <person name="Page L."/>
            <person name="Ramakrishna P."/>
            <person name="Satoh S."/>
            <person name="Sattley W.M."/>
            <person name="Shimada Y."/>
            <person name="Taylor H.L."/>
            <person name="Tomo T."/>
            <person name="Tsuchiya T."/>
            <person name="Wang Z.T."/>
            <person name="Raymond J."/>
            <person name="Mimuro M."/>
            <person name="Blankenship R.E."/>
            <person name="Touchman J.W."/>
        </authorList>
    </citation>
    <scope>NUCLEOTIDE SEQUENCE [LARGE SCALE GENOMIC DNA]</scope>
    <source>
        <strain evidence="8">MBIC 11017</strain>
    </source>
</reference>
<protein>
    <submittedName>
        <fullName evidence="7">Dehydrogenase containing FAD binding domain</fullName>
    </submittedName>
</protein>
<dbReference type="HOGENOM" id="CLU_024955_1_1_3"/>
<evidence type="ECO:0000256" key="3">
    <source>
        <dbReference type="ARBA" id="ARBA00022630"/>
    </source>
</evidence>
<dbReference type="GO" id="GO:0019139">
    <property type="term" value="F:cytokinin dehydrogenase activity"/>
    <property type="evidence" value="ECO:0007669"/>
    <property type="project" value="InterPro"/>
</dbReference>
<dbReference type="Gene3D" id="3.30.465.10">
    <property type="match status" value="1"/>
</dbReference>
<dbReference type="OrthoDB" id="9811261at2"/>
<proteinExistence type="inferred from homology"/>
<evidence type="ECO:0000256" key="5">
    <source>
        <dbReference type="ARBA" id="ARBA00023002"/>
    </source>
</evidence>
<dbReference type="InterPro" id="IPR016164">
    <property type="entry name" value="FAD-linked_Oxase-like_C"/>
</dbReference>
<dbReference type="Pfam" id="PF09265">
    <property type="entry name" value="Cytokin-bind"/>
    <property type="match status" value="1"/>
</dbReference>
<dbReference type="SUPFAM" id="SSF56176">
    <property type="entry name" value="FAD-binding/transporter-associated domain-like"/>
    <property type="match status" value="1"/>
</dbReference>
<dbReference type="GO" id="GO:0071949">
    <property type="term" value="F:FAD binding"/>
    <property type="evidence" value="ECO:0007669"/>
    <property type="project" value="InterPro"/>
</dbReference>
<evidence type="ECO:0000313" key="7">
    <source>
        <dbReference type="EMBL" id="ABW25824.1"/>
    </source>
</evidence>
<dbReference type="InterPro" id="IPR036318">
    <property type="entry name" value="FAD-bd_PCMH-like_sf"/>
</dbReference>
<organism evidence="7 8">
    <name type="scientific">Acaryochloris marina (strain MBIC 11017)</name>
    <dbReference type="NCBI Taxonomy" id="329726"/>
    <lineage>
        <taxon>Bacteria</taxon>
        <taxon>Bacillati</taxon>
        <taxon>Cyanobacteriota</taxon>
        <taxon>Cyanophyceae</taxon>
        <taxon>Acaryochloridales</taxon>
        <taxon>Acaryochloridaceae</taxon>
        <taxon>Acaryochloris</taxon>
    </lineage>
</organism>
<dbReference type="Gene3D" id="3.30.43.10">
    <property type="entry name" value="Uridine Diphospho-n-acetylenolpyruvylglucosamine Reductase, domain 2"/>
    <property type="match status" value="1"/>
</dbReference>
<keyword evidence="8" id="KW-1185">Reference proteome</keyword>
<dbReference type="Proteomes" id="UP000000268">
    <property type="component" value="Chromosome"/>
</dbReference>
<dbReference type="InterPro" id="IPR016166">
    <property type="entry name" value="FAD-bd_PCMH"/>
</dbReference>
<keyword evidence="3" id="KW-0285">Flavoprotein</keyword>